<dbReference type="Gene3D" id="1.10.287.3160">
    <property type="match status" value="1"/>
</dbReference>
<dbReference type="EMBL" id="KB574666">
    <property type="protein sequence ID" value="EMP26972.1"/>
    <property type="molecule type" value="Genomic_DNA"/>
</dbReference>
<sequence length="183" mass="20651">MLWQTPSSIPLTFKNAEEKYYIPAKGFEYLCTHAPVELLIVSPVNERTRQGQVSGTPKNKHSKRLDLFGRKIYSTASLQFRVSNHQDRILLDRYNFNLWDSLSKFREALPQDCAQEFAALVEEGKAVAKGALQMTRDAIYSATRVVASAVVMRCSSWLKSSGLSQEMQSTLRDHPFEGAGLFS</sequence>
<protein>
    <submittedName>
        <fullName evidence="1">Uncharacterized protein</fullName>
    </submittedName>
</protein>
<organism evidence="1 2">
    <name type="scientific">Chelonia mydas</name>
    <name type="common">Green sea-turtle</name>
    <name type="synonym">Chelonia agassizi</name>
    <dbReference type="NCBI Taxonomy" id="8469"/>
    <lineage>
        <taxon>Eukaryota</taxon>
        <taxon>Metazoa</taxon>
        <taxon>Chordata</taxon>
        <taxon>Craniata</taxon>
        <taxon>Vertebrata</taxon>
        <taxon>Euteleostomi</taxon>
        <taxon>Archelosauria</taxon>
        <taxon>Testudinata</taxon>
        <taxon>Testudines</taxon>
        <taxon>Cryptodira</taxon>
        <taxon>Durocryptodira</taxon>
        <taxon>Americhelydia</taxon>
        <taxon>Chelonioidea</taxon>
        <taxon>Cheloniidae</taxon>
        <taxon>Chelonia</taxon>
    </lineage>
</organism>
<keyword evidence="2" id="KW-1185">Reference proteome</keyword>
<name>M7BFG1_CHEMY</name>
<dbReference type="AlphaFoldDB" id="M7BFG1"/>
<gene>
    <name evidence="1" type="ORF">UY3_15942</name>
</gene>
<reference evidence="2" key="1">
    <citation type="journal article" date="2013" name="Nat. Genet.">
        <title>The draft genomes of soft-shell turtle and green sea turtle yield insights into the development and evolution of the turtle-specific body plan.</title>
        <authorList>
            <person name="Wang Z."/>
            <person name="Pascual-Anaya J."/>
            <person name="Zadissa A."/>
            <person name="Li W."/>
            <person name="Niimura Y."/>
            <person name="Huang Z."/>
            <person name="Li C."/>
            <person name="White S."/>
            <person name="Xiong Z."/>
            <person name="Fang D."/>
            <person name="Wang B."/>
            <person name="Ming Y."/>
            <person name="Chen Y."/>
            <person name="Zheng Y."/>
            <person name="Kuraku S."/>
            <person name="Pignatelli M."/>
            <person name="Herrero J."/>
            <person name="Beal K."/>
            <person name="Nozawa M."/>
            <person name="Li Q."/>
            <person name="Wang J."/>
            <person name="Zhang H."/>
            <person name="Yu L."/>
            <person name="Shigenobu S."/>
            <person name="Wang J."/>
            <person name="Liu J."/>
            <person name="Flicek P."/>
            <person name="Searle S."/>
            <person name="Wang J."/>
            <person name="Kuratani S."/>
            <person name="Yin Y."/>
            <person name="Aken B."/>
            <person name="Zhang G."/>
            <person name="Irie N."/>
        </authorList>
    </citation>
    <scope>NUCLEOTIDE SEQUENCE [LARGE SCALE GENOMIC DNA]</scope>
</reference>
<dbReference type="Proteomes" id="UP000031443">
    <property type="component" value="Unassembled WGS sequence"/>
</dbReference>
<accession>M7BFG1</accession>
<evidence type="ECO:0000313" key="1">
    <source>
        <dbReference type="EMBL" id="EMP26972.1"/>
    </source>
</evidence>
<evidence type="ECO:0000313" key="2">
    <source>
        <dbReference type="Proteomes" id="UP000031443"/>
    </source>
</evidence>
<proteinExistence type="predicted"/>